<dbReference type="EMBL" id="CAJVPU010056963">
    <property type="protein sequence ID" value="CAG8771274.1"/>
    <property type="molecule type" value="Genomic_DNA"/>
</dbReference>
<feature type="non-terminal residue" evidence="1">
    <location>
        <position position="148"/>
    </location>
</feature>
<reference evidence="1" key="1">
    <citation type="submission" date="2021-06" db="EMBL/GenBank/DDBJ databases">
        <authorList>
            <person name="Kallberg Y."/>
            <person name="Tangrot J."/>
            <person name="Rosling A."/>
        </authorList>
    </citation>
    <scope>NUCLEOTIDE SEQUENCE</scope>
    <source>
        <strain evidence="1">IL203A</strain>
    </source>
</reference>
<protein>
    <submittedName>
        <fullName evidence="1">6775_t:CDS:1</fullName>
    </submittedName>
</protein>
<proteinExistence type="predicted"/>
<dbReference type="Proteomes" id="UP000789702">
    <property type="component" value="Unassembled WGS sequence"/>
</dbReference>
<organism evidence="1 2">
    <name type="scientific">Dentiscutata heterogama</name>
    <dbReference type="NCBI Taxonomy" id="1316150"/>
    <lineage>
        <taxon>Eukaryota</taxon>
        <taxon>Fungi</taxon>
        <taxon>Fungi incertae sedis</taxon>
        <taxon>Mucoromycota</taxon>
        <taxon>Glomeromycotina</taxon>
        <taxon>Glomeromycetes</taxon>
        <taxon>Diversisporales</taxon>
        <taxon>Gigasporaceae</taxon>
        <taxon>Dentiscutata</taxon>
    </lineage>
</organism>
<evidence type="ECO:0000313" key="1">
    <source>
        <dbReference type="EMBL" id="CAG8771274.1"/>
    </source>
</evidence>
<gene>
    <name evidence="1" type="ORF">DHETER_LOCUS15847</name>
</gene>
<evidence type="ECO:0000313" key="2">
    <source>
        <dbReference type="Proteomes" id="UP000789702"/>
    </source>
</evidence>
<comment type="caution">
    <text evidence="1">The sequence shown here is derived from an EMBL/GenBank/DDBJ whole genome shotgun (WGS) entry which is preliminary data.</text>
</comment>
<sequence length="148" mass="16824">MIFFFAYHRLLGIPSLSSIVFDYLSKKSPPHVNRDVSSRSINPLERSTIKDTQSQQSPLQNTPQKSSSKPEICDNSQLYSSMQAALSNLIDSDNSWNLLHASRSSDVKVYQNPSISDHCYKITGTVNNTLETTFDFLADVKRRPEWDH</sequence>
<keyword evidence="2" id="KW-1185">Reference proteome</keyword>
<name>A0ACA9R0C0_9GLOM</name>
<accession>A0ACA9R0C0</accession>